<accession>A0A2R8B123</accession>
<dbReference type="PANTHER" id="PTHR12110">
    <property type="entry name" value="HYDROXYPYRUVATE ISOMERASE"/>
    <property type="match status" value="1"/>
</dbReference>
<name>A0A2R8B123_9RHOB</name>
<dbReference type="InterPro" id="IPR013022">
    <property type="entry name" value="Xyl_isomerase-like_TIM-brl"/>
</dbReference>
<sequence>MKRALNHMTTPNLGYSDFLDLAAALDCVGVEVRNDIARPLFDEMPASDAGAIARDKGLRLVGLSQVYPFNSYTTDVAQEVRDLIATAKACGAETISLIPRNDGTATAKAERTANLRNALTAIKPMLADAGLVALVEPLGFERSSLRSKEDLVEMIEELDARGQFKLVHDTFHHTLAGGGPLFPEYTGIIHISGVVDPALRVDQMEDEHRVLVDEHDRLGNTDQIAALLAAGYDGPVSYECFSPLTHAMSDPKSEIQKSFEFIASQIAAPAA</sequence>
<gene>
    <name evidence="2" type="ORF">PRI8871_03794</name>
</gene>
<dbReference type="Proteomes" id="UP000244904">
    <property type="component" value="Unassembled WGS sequence"/>
</dbReference>
<dbReference type="PIRSF" id="PIRSF036778">
    <property type="entry name" value="UCP036778"/>
    <property type="match status" value="1"/>
</dbReference>
<reference evidence="3" key="1">
    <citation type="submission" date="2018-03" db="EMBL/GenBank/DDBJ databases">
        <authorList>
            <person name="Rodrigo-Torres L."/>
            <person name="Arahal R. D."/>
            <person name="Lucena T."/>
        </authorList>
    </citation>
    <scope>NUCLEOTIDE SEQUENCE [LARGE SCALE GENOMIC DNA]</scope>
    <source>
        <strain evidence="3">CECT 8871</strain>
    </source>
</reference>
<dbReference type="OrthoDB" id="2274384at2"/>
<evidence type="ECO:0000313" key="3">
    <source>
        <dbReference type="Proteomes" id="UP000244904"/>
    </source>
</evidence>
<keyword evidence="3" id="KW-1185">Reference proteome</keyword>
<dbReference type="SUPFAM" id="SSF51658">
    <property type="entry name" value="Xylose isomerase-like"/>
    <property type="match status" value="1"/>
</dbReference>
<proteinExistence type="predicted"/>
<dbReference type="InterPro" id="IPR014621">
    <property type="entry name" value="UCP036778_sugar_epimerase"/>
</dbReference>
<feature type="domain" description="Xylose isomerase-like TIM barrel" evidence="1">
    <location>
        <begin position="19"/>
        <end position="264"/>
    </location>
</feature>
<protein>
    <recommendedName>
        <fullName evidence="1">Xylose isomerase-like TIM barrel domain-containing protein</fullName>
    </recommendedName>
</protein>
<evidence type="ECO:0000313" key="2">
    <source>
        <dbReference type="EMBL" id="SPF81966.1"/>
    </source>
</evidence>
<dbReference type="Gene3D" id="3.20.20.150">
    <property type="entry name" value="Divalent-metal-dependent TIM barrel enzymes"/>
    <property type="match status" value="1"/>
</dbReference>
<organism evidence="2 3">
    <name type="scientific">Pseudoprimorskyibacter insulae</name>
    <dbReference type="NCBI Taxonomy" id="1695997"/>
    <lineage>
        <taxon>Bacteria</taxon>
        <taxon>Pseudomonadati</taxon>
        <taxon>Pseudomonadota</taxon>
        <taxon>Alphaproteobacteria</taxon>
        <taxon>Rhodobacterales</taxon>
        <taxon>Paracoccaceae</taxon>
        <taxon>Pseudoprimorskyibacter</taxon>
    </lineage>
</organism>
<dbReference type="InterPro" id="IPR050312">
    <property type="entry name" value="IolE/XylAMocC-like"/>
</dbReference>
<dbReference type="EMBL" id="OMOJ01000017">
    <property type="protein sequence ID" value="SPF81966.1"/>
    <property type="molecule type" value="Genomic_DNA"/>
</dbReference>
<evidence type="ECO:0000259" key="1">
    <source>
        <dbReference type="Pfam" id="PF01261"/>
    </source>
</evidence>
<dbReference type="InterPro" id="IPR036237">
    <property type="entry name" value="Xyl_isomerase-like_sf"/>
</dbReference>
<dbReference type="AlphaFoldDB" id="A0A2R8B123"/>
<dbReference type="Pfam" id="PF01261">
    <property type="entry name" value="AP_endonuc_2"/>
    <property type="match status" value="1"/>
</dbReference>